<organism evidence="1 2">
    <name type="scientific">Auriscalpium vulgare</name>
    <dbReference type="NCBI Taxonomy" id="40419"/>
    <lineage>
        <taxon>Eukaryota</taxon>
        <taxon>Fungi</taxon>
        <taxon>Dikarya</taxon>
        <taxon>Basidiomycota</taxon>
        <taxon>Agaricomycotina</taxon>
        <taxon>Agaricomycetes</taxon>
        <taxon>Russulales</taxon>
        <taxon>Auriscalpiaceae</taxon>
        <taxon>Auriscalpium</taxon>
    </lineage>
</organism>
<evidence type="ECO:0000313" key="1">
    <source>
        <dbReference type="EMBL" id="KAI0040712.1"/>
    </source>
</evidence>
<protein>
    <submittedName>
        <fullName evidence="1">Uncharacterized protein</fullName>
    </submittedName>
</protein>
<name>A0ACB8RA10_9AGAM</name>
<gene>
    <name evidence="1" type="ORF">FA95DRAFT_827335</name>
</gene>
<comment type="caution">
    <text evidence="1">The sequence shown here is derived from an EMBL/GenBank/DDBJ whole genome shotgun (WGS) entry which is preliminary data.</text>
</comment>
<sequence>MFASLPVEILLMIVNEATSTHDSRNLRAINKSFCAFATPRAFCTVGATNRRDSALGLASLLNSDLAGYVKEVVYRDEHGNALAAAEADRAPLDVAYGPAIEEPLVEAFTFAARLSGLTSFRFVFHPKSDVDPTVASLNLQHALFVTIGEAAPHLRSLTLINLMPIYELIYTKSAFVLVPSHAISHRP</sequence>
<reference evidence="1" key="2">
    <citation type="journal article" date="2022" name="New Phytol.">
        <title>Evolutionary transition to the ectomycorrhizal habit in the genomes of a hyperdiverse lineage of mushroom-forming fungi.</title>
        <authorList>
            <person name="Looney B."/>
            <person name="Miyauchi S."/>
            <person name="Morin E."/>
            <person name="Drula E."/>
            <person name="Courty P.E."/>
            <person name="Kohler A."/>
            <person name="Kuo A."/>
            <person name="LaButti K."/>
            <person name="Pangilinan J."/>
            <person name="Lipzen A."/>
            <person name="Riley R."/>
            <person name="Andreopoulos W."/>
            <person name="He G."/>
            <person name="Johnson J."/>
            <person name="Nolan M."/>
            <person name="Tritt A."/>
            <person name="Barry K.W."/>
            <person name="Grigoriev I.V."/>
            <person name="Nagy L.G."/>
            <person name="Hibbett D."/>
            <person name="Henrissat B."/>
            <person name="Matheny P.B."/>
            <person name="Labbe J."/>
            <person name="Martin F.M."/>
        </authorList>
    </citation>
    <scope>NUCLEOTIDE SEQUENCE</scope>
    <source>
        <strain evidence="1">FP105234-sp</strain>
    </source>
</reference>
<keyword evidence="2" id="KW-1185">Reference proteome</keyword>
<proteinExistence type="predicted"/>
<dbReference type="Proteomes" id="UP000814033">
    <property type="component" value="Unassembled WGS sequence"/>
</dbReference>
<evidence type="ECO:0000313" key="2">
    <source>
        <dbReference type="Proteomes" id="UP000814033"/>
    </source>
</evidence>
<reference evidence="1" key="1">
    <citation type="submission" date="2021-02" db="EMBL/GenBank/DDBJ databases">
        <authorList>
            <consortium name="DOE Joint Genome Institute"/>
            <person name="Ahrendt S."/>
            <person name="Looney B.P."/>
            <person name="Miyauchi S."/>
            <person name="Morin E."/>
            <person name="Drula E."/>
            <person name="Courty P.E."/>
            <person name="Chicoki N."/>
            <person name="Fauchery L."/>
            <person name="Kohler A."/>
            <person name="Kuo A."/>
            <person name="Labutti K."/>
            <person name="Pangilinan J."/>
            <person name="Lipzen A."/>
            <person name="Riley R."/>
            <person name="Andreopoulos W."/>
            <person name="He G."/>
            <person name="Johnson J."/>
            <person name="Barry K.W."/>
            <person name="Grigoriev I.V."/>
            <person name="Nagy L."/>
            <person name="Hibbett D."/>
            <person name="Henrissat B."/>
            <person name="Matheny P.B."/>
            <person name="Labbe J."/>
            <person name="Martin F."/>
        </authorList>
    </citation>
    <scope>NUCLEOTIDE SEQUENCE</scope>
    <source>
        <strain evidence="1">FP105234-sp</strain>
    </source>
</reference>
<dbReference type="EMBL" id="MU276173">
    <property type="protein sequence ID" value="KAI0040712.1"/>
    <property type="molecule type" value="Genomic_DNA"/>
</dbReference>
<accession>A0ACB8RA10</accession>